<dbReference type="PANTHER" id="PTHR43329">
    <property type="entry name" value="EPOXIDE HYDROLASE"/>
    <property type="match status" value="1"/>
</dbReference>
<reference evidence="4 5" key="1">
    <citation type="submission" date="2024-05" db="EMBL/GenBank/DDBJ databases">
        <title>Genetic variation in Jamaican populations of the coffee berry borer (Hypothenemus hampei).</title>
        <authorList>
            <person name="Errbii M."/>
            <person name="Myrie A."/>
        </authorList>
    </citation>
    <scope>NUCLEOTIDE SEQUENCE [LARGE SCALE GENOMIC DNA]</scope>
    <source>
        <strain evidence="4">JA-Hopewell-2020-01-JO</strain>
        <tissue evidence="4">Whole body</tissue>
    </source>
</reference>
<organism evidence="4 5">
    <name type="scientific">Hypothenemus hampei</name>
    <name type="common">Coffee berry borer</name>
    <dbReference type="NCBI Taxonomy" id="57062"/>
    <lineage>
        <taxon>Eukaryota</taxon>
        <taxon>Metazoa</taxon>
        <taxon>Ecdysozoa</taxon>
        <taxon>Arthropoda</taxon>
        <taxon>Hexapoda</taxon>
        <taxon>Insecta</taxon>
        <taxon>Pterygota</taxon>
        <taxon>Neoptera</taxon>
        <taxon>Endopterygota</taxon>
        <taxon>Coleoptera</taxon>
        <taxon>Polyphaga</taxon>
        <taxon>Cucujiformia</taxon>
        <taxon>Curculionidae</taxon>
        <taxon>Scolytinae</taxon>
        <taxon>Hypothenemus</taxon>
    </lineage>
</organism>
<evidence type="ECO:0000256" key="1">
    <source>
        <dbReference type="ARBA" id="ARBA00022801"/>
    </source>
</evidence>
<dbReference type="PRINTS" id="PR00412">
    <property type="entry name" value="EPOXHYDRLASE"/>
</dbReference>
<keyword evidence="5" id="KW-1185">Reference proteome</keyword>
<dbReference type="EMBL" id="JBDJPC010000009">
    <property type="protein sequence ID" value="KAL1492129.1"/>
    <property type="molecule type" value="Genomic_DNA"/>
</dbReference>
<proteinExistence type="inferred from homology"/>
<accession>A0ABD1EBU8</accession>
<keyword evidence="1" id="KW-0378">Hydrolase</keyword>
<evidence type="ECO:0000259" key="3">
    <source>
        <dbReference type="Pfam" id="PF00561"/>
    </source>
</evidence>
<dbReference type="InterPro" id="IPR029058">
    <property type="entry name" value="AB_hydrolase_fold"/>
</dbReference>
<comment type="similarity">
    <text evidence="2">Belongs to the AB hydrolase superfamily. Epoxide hydrolase family.</text>
</comment>
<evidence type="ECO:0000313" key="5">
    <source>
        <dbReference type="Proteomes" id="UP001566132"/>
    </source>
</evidence>
<comment type="caution">
    <text evidence="4">The sequence shown here is derived from an EMBL/GenBank/DDBJ whole genome shotgun (WGS) entry which is preliminary data.</text>
</comment>
<name>A0ABD1EBU8_HYPHA</name>
<dbReference type="AlphaFoldDB" id="A0ABD1EBU8"/>
<dbReference type="Proteomes" id="UP001566132">
    <property type="component" value="Unassembled WGS sequence"/>
</dbReference>
<evidence type="ECO:0000313" key="4">
    <source>
        <dbReference type="EMBL" id="KAL1492129.1"/>
    </source>
</evidence>
<dbReference type="Pfam" id="PF00561">
    <property type="entry name" value="Abhydrolase_1"/>
    <property type="match status" value="1"/>
</dbReference>
<dbReference type="InterPro" id="IPR000073">
    <property type="entry name" value="AB_hydrolase_1"/>
</dbReference>
<evidence type="ECO:0000256" key="2">
    <source>
        <dbReference type="ARBA" id="ARBA00038334"/>
    </source>
</evidence>
<feature type="domain" description="AB hydrolase-1" evidence="3">
    <location>
        <begin position="87"/>
        <end position="323"/>
    </location>
</feature>
<dbReference type="InterPro" id="IPR000639">
    <property type="entry name" value="Epox_hydrolase-like"/>
</dbReference>
<dbReference type="GO" id="GO:0004301">
    <property type="term" value="F:epoxide hydrolase activity"/>
    <property type="evidence" value="ECO:0007669"/>
    <property type="project" value="UniProtKB-ARBA"/>
</dbReference>
<protein>
    <recommendedName>
        <fullName evidence="3">AB hydrolase-1 domain-containing protein</fullName>
    </recommendedName>
</protein>
<dbReference type="PRINTS" id="PR00111">
    <property type="entry name" value="ABHYDROLASE"/>
</dbReference>
<dbReference type="SUPFAM" id="SSF53474">
    <property type="entry name" value="alpha/beta-Hydrolases"/>
    <property type="match status" value="1"/>
</dbReference>
<gene>
    <name evidence="4" type="ORF">ABEB36_012618</name>
</gene>
<dbReference type="Gene3D" id="3.40.50.1820">
    <property type="entry name" value="alpha/beta hydrolase"/>
    <property type="match status" value="1"/>
</dbReference>
<sequence>MAKTVACIQSISIFEQLRIHFLSFVFGVWVICKKLVKWVWVPKDSSIVTLRDTPPGILVDSSLGQHKHVKLKGVKLHYVESGPPDQPLILLLHGFPDFWLSWRFQIPVFSINFHVVALDLKGFGDSDKPAWRSSYKIDKILEELTQFIHSFGVTNCTIIGHDLGALLGWYLVYQNPSVVNKFVAVSCPHPNVYWKTFNSSYNYQWLNYVQLPYLPEIDALKEDMKIIDQYYKHLPTKDVHLDAYKYTFSRKEDWTGAINYYRNLPLFKVSENLGQIEVPVILMIGSKDQYVSLEGLVKSTEYCEYFRLHVVEDCGHYPQQENPEAFNSLLLKYFIEKSTDKKESITPSKRFINGIFGAVSNTVKYGNSMLENVQKKTNGVVNSIPFTMNLNGGVIFPLPRSLLTILMRTCIKSLSFDYKFFK</sequence>